<evidence type="ECO:0000313" key="1">
    <source>
        <dbReference type="EMBL" id="MBP2349935.1"/>
    </source>
</evidence>
<dbReference type="EMBL" id="JAGINT010000001">
    <property type="protein sequence ID" value="MBP2349935.1"/>
    <property type="molecule type" value="Genomic_DNA"/>
</dbReference>
<reference evidence="1 2" key="1">
    <citation type="submission" date="2021-03" db="EMBL/GenBank/DDBJ databases">
        <title>Sequencing the genomes of 1000 actinobacteria strains.</title>
        <authorList>
            <person name="Klenk H.-P."/>
        </authorList>
    </citation>
    <scope>NUCLEOTIDE SEQUENCE [LARGE SCALE GENOMIC DNA]</scope>
    <source>
        <strain evidence="1 2">DSM 18824</strain>
    </source>
</reference>
<sequence length="218" mass="23596">MTKEAPECVTLWAYLVHYPAAPGLPEAVREKSFCLVDVITPDASAVELEQVLSIVRAAGTAIYEVIGPLQPSGVAELNSLSTQALSLITSPFQEVAPELISTPQEFGKPPLFQVVIWHLRSGQDGRYPGVAAADPQASYLVLAVSIAATSDQQEPGERALRALQEALSPWLVGQKTATGLSAWNTLEDCYSSDDLARLREIKRRVDPHGTFVGNFRLL</sequence>
<comment type="caution">
    <text evidence="1">The sequence shown here is derived from an EMBL/GenBank/DDBJ whole genome shotgun (WGS) entry which is preliminary data.</text>
</comment>
<dbReference type="Gene3D" id="3.40.462.20">
    <property type="match status" value="1"/>
</dbReference>
<protein>
    <submittedName>
        <fullName evidence="1">FAD/FMN-containing dehydrogenase</fullName>
    </submittedName>
</protein>
<gene>
    <name evidence="1" type="ORF">JOF29_001018</name>
</gene>
<dbReference type="RefSeq" id="WP_209693059.1">
    <property type="nucleotide sequence ID" value="NZ_BAAAVU010000016.1"/>
</dbReference>
<accession>A0ABS4UEA8</accession>
<dbReference type="Proteomes" id="UP000755585">
    <property type="component" value="Unassembled WGS sequence"/>
</dbReference>
<name>A0ABS4UEA8_9ACTN</name>
<keyword evidence="2" id="KW-1185">Reference proteome</keyword>
<dbReference type="Gene3D" id="3.30.465.10">
    <property type="match status" value="1"/>
</dbReference>
<dbReference type="InterPro" id="IPR016169">
    <property type="entry name" value="FAD-bd_PCMH_sub2"/>
</dbReference>
<evidence type="ECO:0000313" key="2">
    <source>
        <dbReference type="Proteomes" id="UP000755585"/>
    </source>
</evidence>
<proteinExistence type="predicted"/>
<organism evidence="1 2">
    <name type="scientific">Kribbella aluminosa</name>
    <dbReference type="NCBI Taxonomy" id="416017"/>
    <lineage>
        <taxon>Bacteria</taxon>
        <taxon>Bacillati</taxon>
        <taxon>Actinomycetota</taxon>
        <taxon>Actinomycetes</taxon>
        <taxon>Propionibacteriales</taxon>
        <taxon>Kribbellaceae</taxon>
        <taxon>Kribbella</taxon>
    </lineage>
</organism>